<protein>
    <submittedName>
        <fullName evidence="1">NitT/TauT family transport system substrate-binding protein</fullName>
    </submittedName>
</protein>
<name>A0ABR6KL94_9BACT</name>
<comment type="caution">
    <text evidence="1">The sequence shown here is derived from an EMBL/GenBank/DDBJ whole genome shotgun (WGS) entry which is preliminary data.</text>
</comment>
<dbReference type="SUPFAM" id="SSF53850">
    <property type="entry name" value="Periplasmic binding protein-like II"/>
    <property type="match status" value="1"/>
</dbReference>
<dbReference type="EMBL" id="JACHOC010000002">
    <property type="protein sequence ID" value="MBB4621613.1"/>
    <property type="molecule type" value="Genomic_DNA"/>
</dbReference>
<dbReference type="Proteomes" id="UP000533637">
    <property type="component" value="Unassembled WGS sequence"/>
</dbReference>
<evidence type="ECO:0000313" key="2">
    <source>
        <dbReference type="Proteomes" id="UP000533637"/>
    </source>
</evidence>
<dbReference type="PROSITE" id="PS51257">
    <property type="entry name" value="PROKAR_LIPOPROTEIN"/>
    <property type="match status" value="1"/>
</dbReference>
<dbReference type="Gene3D" id="3.40.190.10">
    <property type="entry name" value="Periplasmic binding protein-like II"/>
    <property type="match status" value="2"/>
</dbReference>
<organism evidence="1 2">
    <name type="scientific">Parabacteroides faecis</name>
    <dbReference type="NCBI Taxonomy" id="1217282"/>
    <lineage>
        <taxon>Bacteria</taxon>
        <taxon>Pseudomonadati</taxon>
        <taxon>Bacteroidota</taxon>
        <taxon>Bacteroidia</taxon>
        <taxon>Bacteroidales</taxon>
        <taxon>Tannerellaceae</taxon>
        <taxon>Parabacteroides</taxon>
    </lineage>
</organism>
<keyword evidence="2" id="KW-1185">Reference proteome</keyword>
<sequence>MKKMIKYFCLFLLILCSCNRGKKENNVFHVAVLRGPSVIAFAKMIEDSPEIDSKRLSVDIVDSPEQMQALLIKSEADLAALPMINAANLYNKGLKYSLLGCPVWGNLYIVEKKEYNAPSQGTNTLHIFGAGTTPDILTRYYLKQKGLTYSLNYSFSTPQEISQGLLSGQIRTAVMAEPFLSLILRKDSTLYIKSSLNNPDSTSPGFAQTAIVYAPSLQGKSTILDSLLDESCQFAVNQPEQAIKILENRNIFVPGSLTPESIERCQIKYLSTKEAKRSILDFLRLIEKYEPKAIGGKVPNDGFMPEKQ</sequence>
<proteinExistence type="predicted"/>
<gene>
    <name evidence="1" type="ORF">GGQ57_001507</name>
</gene>
<dbReference type="InterPro" id="IPR027024">
    <property type="entry name" value="UCP027386_ABC_sbc_TM0202"/>
</dbReference>
<reference evidence="1 2" key="1">
    <citation type="submission" date="2020-08" db="EMBL/GenBank/DDBJ databases">
        <title>Genomic Encyclopedia of Type Strains, Phase IV (KMG-IV): sequencing the most valuable type-strain genomes for metagenomic binning, comparative biology and taxonomic classification.</title>
        <authorList>
            <person name="Goeker M."/>
        </authorList>
    </citation>
    <scope>NUCLEOTIDE SEQUENCE [LARGE SCALE GENOMIC DNA]</scope>
    <source>
        <strain evidence="1 2">DSM 102983</strain>
    </source>
</reference>
<evidence type="ECO:0000313" key="1">
    <source>
        <dbReference type="EMBL" id="MBB4621613.1"/>
    </source>
</evidence>
<dbReference type="PIRSF" id="PIRSF027386">
    <property type="entry name" value="UCP027386_ABC_sbc_TM0202"/>
    <property type="match status" value="1"/>
</dbReference>
<accession>A0ABR6KL94</accession>